<gene>
    <name evidence="2" type="ORF">SNOG_06928</name>
</gene>
<dbReference type="Proteomes" id="UP000001055">
    <property type="component" value="Unassembled WGS sequence"/>
</dbReference>
<reference evidence="3" key="1">
    <citation type="journal article" date="2007" name="Plant Cell">
        <title>Dothideomycete-plant interactions illuminated by genome sequencing and EST analysis of the wheat pathogen Stagonospora nodorum.</title>
        <authorList>
            <person name="Hane J.K."/>
            <person name="Lowe R.G."/>
            <person name="Solomon P.S."/>
            <person name="Tan K.C."/>
            <person name="Schoch C.L."/>
            <person name="Spatafora J.W."/>
            <person name="Crous P.W."/>
            <person name="Kodira C."/>
            <person name="Birren B.W."/>
            <person name="Galagan J.E."/>
            <person name="Torriani S.F."/>
            <person name="McDonald B.A."/>
            <person name="Oliver R.P."/>
        </authorList>
    </citation>
    <scope>NUCLEOTIDE SEQUENCE [LARGE SCALE GENOMIC DNA]</scope>
    <source>
        <strain evidence="3">SN15 / ATCC MYA-4574 / FGSC 10173</strain>
    </source>
</reference>
<dbReference type="RefSeq" id="XP_001797289.1">
    <property type="nucleotide sequence ID" value="XM_001797237.1"/>
</dbReference>
<dbReference type="InParanoid" id="Q0UMT6"/>
<dbReference type="EMBL" id="CH445334">
    <property type="protein sequence ID" value="EAT85579.1"/>
    <property type="molecule type" value="Genomic_DNA"/>
</dbReference>
<feature type="region of interest" description="Disordered" evidence="1">
    <location>
        <begin position="25"/>
        <end position="61"/>
    </location>
</feature>
<organism evidence="2 3">
    <name type="scientific">Phaeosphaeria nodorum (strain SN15 / ATCC MYA-4574 / FGSC 10173)</name>
    <name type="common">Glume blotch fungus</name>
    <name type="synonym">Parastagonospora nodorum</name>
    <dbReference type="NCBI Taxonomy" id="321614"/>
    <lineage>
        <taxon>Eukaryota</taxon>
        <taxon>Fungi</taxon>
        <taxon>Dikarya</taxon>
        <taxon>Ascomycota</taxon>
        <taxon>Pezizomycotina</taxon>
        <taxon>Dothideomycetes</taxon>
        <taxon>Pleosporomycetidae</taxon>
        <taxon>Pleosporales</taxon>
        <taxon>Pleosporineae</taxon>
        <taxon>Phaeosphaeriaceae</taxon>
        <taxon>Parastagonospora</taxon>
    </lineage>
</organism>
<proteinExistence type="predicted"/>
<accession>Q0UMT6</accession>
<protein>
    <submittedName>
        <fullName evidence="2">Uncharacterized protein</fullName>
    </submittedName>
</protein>
<name>Q0UMT6_PHANO</name>
<feature type="compositionally biased region" description="Polar residues" evidence="1">
    <location>
        <begin position="92"/>
        <end position="103"/>
    </location>
</feature>
<evidence type="ECO:0000313" key="3">
    <source>
        <dbReference type="Proteomes" id="UP000001055"/>
    </source>
</evidence>
<dbReference type="VEuPathDB" id="FungiDB:JI435_437810"/>
<sequence>MPSINLQITHRCDKASCAQLLQRNHTATNITPQRPLAKPDPPSRTTLSVRVSPPFKTRPRRRRFARALATMRARDPLPPRAYIGGITVRAGTATSRGNYTSNGDRQDPERRL</sequence>
<feature type="region of interest" description="Disordered" evidence="1">
    <location>
        <begin position="88"/>
        <end position="112"/>
    </location>
</feature>
<evidence type="ECO:0000256" key="1">
    <source>
        <dbReference type="SAM" id="MobiDB-lite"/>
    </source>
</evidence>
<evidence type="ECO:0000313" key="2">
    <source>
        <dbReference type="EMBL" id="EAT85579.1"/>
    </source>
</evidence>
<dbReference type="GeneID" id="5974179"/>
<dbReference type="AlphaFoldDB" id="Q0UMT6"/>
<dbReference type="KEGG" id="pno:SNOG_06928"/>